<dbReference type="Proteomes" id="UP000002186">
    <property type="component" value="Chromosome"/>
</dbReference>
<dbReference type="AlphaFoldDB" id="C4KA99"/>
<name>C4KA99_THASP</name>
<accession>C4KA99</accession>
<keyword evidence="2" id="KW-0472">Membrane</keyword>
<proteinExistence type="predicted"/>
<gene>
    <name evidence="3" type="ordered locus">Tmz1t_2724</name>
</gene>
<feature type="region of interest" description="Disordered" evidence="1">
    <location>
        <begin position="177"/>
        <end position="196"/>
    </location>
</feature>
<dbReference type="RefSeq" id="WP_012585636.1">
    <property type="nucleotide sequence ID" value="NC_011662.2"/>
</dbReference>
<organism evidence="3 4">
    <name type="scientific">Thauera aminoaromatica</name>
    <dbReference type="NCBI Taxonomy" id="164330"/>
    <lineage>
        <taxon>Bacteria</taxon>
        <taxon>Pseudomonadati</taxon>
        <taxon>Pseudomonadota</taxon>
        <taxon>Betaproteobacteria</taxon>
        <taxon>Rhodocyclales</taxon>
        <taxon>Zoogloeaceae</taxon>
        <taxon>Thauera</taxon>
    </lineage>
</organism>
<reference evidence="4" key="1">
    <citation type="submission" date="2009-05" db="EMBL/GenBank/DDBJ databases">
        <title>Complete sequence of chromosome of Thauera sp. MZ1T.</title>
        <authorList>
            <consortium name="US DOE Joint Genome Institute"/>
            <person name="Lucas S."/>
            <person name="Copeland A."/>
            <person name="Lapidus A."/>
            <person name="Glavina del Rio T."/>
            <person name="Dalin E."/>
            <person name="Tice H."/>
            <person name="Bruce D."/>
            <person name="Goodwin L."/>
            <person name="Pitluck S."/>
            <person name="Sims D."/>
            <person name="Brettin T."/>
            <person name="Detter J.C."/>
            <person name="Han C."/>
            <person name="Larimer F."/>
            <person name="Land M."/>
            <person name="Hauser L."/>
            <person name="Kyrpides N."/>
            <person name="Mikhailova N."/>
            <person name="Sayler G.S."/>
        </authorList>
    </citation>
    <scope>NUCLEOTIDE SEQUENCE [LARGE SCALE GENOMIC DNA]</scope>
    <source>
        <strain evidence="4">MZ1T</strain>
    </source>
</reference>
<feature type="transmembrane region" description="Helical" evidence="2">
    <location>
        <begin position="93"/>
        <end position="115"/>
    </location>
</feature>
<sequence length="196" mass="21100">MVKACHELRVSLDSIRSLGPPDAGALGGTLPADIAEELLTQARSADERAALVIRFVVPDADTACADAIAARVHTHFARAAQRHALQIRDIFRFARVSTAVGLLCVVLLLACAQAIPEDAGKLMNGVRESLNIFAWVAMWRPAELWLYAHLPERHWRRLSLRLGQAKVGVERPAATITRASASGTPRGPASETVAAT</sequence>
<evidence type="ECO:0000256" key="1">
    <source>
        <dbReference type="SAM" id="MobiDB-lite"/>
    </source>
</evidence>
<reference evidence="3 4" key="2">
    <citation type="journal article" date="2012" name="Stand. Genomic Sci.">
        <title>Complete genome sequence of Thauera aminoaromatica strain MZ1T.</title>
        <authorList>
            <person name="Jiang K."/>
            <person name="Sanseverino J."/>
            <person name="Chauhan A."/>
            <person name="Lucas S."/>
            <person name="Copeland A."/>
            <person name="Lapidus A."/>
            <person name="Del Rio T.G."/>
            <person name="Dalin E."/>
            <person name="Tice H."/>
            <person name="Bruce D."/>
            <person name="Goodwin L."/>
            <person name="Pitluck S."/>
            <person name="Sims D."/>
            <person name="Brettin T."/>
            <person name="Detter J.C."/>
            <person name="Han C."/>
            <person name="Chang Y.J."/>
            <person name="Larimer F."/>
            <person name="Land M."/>
            <person name="Hauser L."/>
            <person name="Kyrpides N.C."/>
            <person name="Mikhailova N."/>
            <person name="Moser S."/>
            <person name="Jegier P."/>
            <person name="Close D."/>
            <person name="Debruyn J.M."/>
            <person name="Wang Y."/>
            <person name="Layton A.C."/>
            <person name="Allen M.S."/>
            <person name="Sayler G.S."/>
        </authorList>
    </citation>
    <scope>NUCLEOTIDE SEQUENCE [LARGE SCALE GENOMIC DNA]</scope>
    <source>
        <strain evidence="3 4">MZ1T</strain>
    </source>
</reference>
<keyword evidence="2" id="KW-0812">Transmembrane</keyword>
<dbReference type="HOGENOM" id="CLU_112756_0_0_4"/>
<evidence type="ECO:0000256" key="2">
    <source>
        <dbReference type="SAM" id="Phobius"/>
    </source>
</evidence>
<dbReference type="EMBL" id="CP001281">
    <property type="protein sequence ID" value="ACR01325.1"/>
    <property type="molecule type" value="Genomic_DNA"/>
</dbReference>
<evidence type="ECO:0000313" key="3">
    <source>
        <dbReference type="EMBL" id="ACR01325.1"/>
    </source>
</evidence>
<keyword evidence="2" id="KW-1133">Transmembrane helix</keyword>
<protein>
    <submittedName>
        <fullName evidence="3">Uncharacterized protein</fullName>
    </submittedName>
</protein>
<evidence type="ECO:0000313" key="4">
    <source>
        <dbReference type="Proteomes" id="UP000002186"/>
    </source>
</evidence>
<keyword evidence="4" id="KW-1185">Reference proteome</keyword>
<dbReference type="KEGG" id="tmz:Tmz1t_2724"/>